<dbReference type="AlphaFoldDB" id="A0A9N9RB09"/>
<evidence type="ECO:0000256" key="1">
    <source>
        <dbReference type="SAM" id="MobiDB-lite"/>
    </source>
</evidence>
<feature type="compositionally biased region" description="Basic residues" evidence="1">
    <location>
        <begin position="83"/>
        <end position="94"/>
    </location>
</feature>
<evidence type="ECO:0008006" key="4">
    <source>
        <dbReference type="Google" id="ProtNLM"/>
    </source>
</evidence>
<accession>A0A9N9RB09</accession>
<dbReference type="OrthoDB" id="6776070at2759"/>
<gene>
    <name evidence="2" type="ORF">DIATSA_LOCUS10434</name>
</gene>
<evidence type="ECO:0000313" key="2">
    <source>
        <dbReference type="EMBL" id="CAG9792953.1"/>
    </source>
</evidence>
<feature type="region of interest" description="Disordered" evidence="1">
    <location>
        <begin position="66"/>
        <end position="106"/>
    </location>
</feature>
<protein>
    <recommendedName>
        <fullName evidence="4">Zinc finger PHD-type domain-containing protein</fullName>
    </recommendedName>
</protein>
<dbReference type="SUPFAM" id="SSF57903">
    <property type="entry name" value="FYVE/PHD zinc finger"/>
    <property type="match status" value="1"/>
</dbReference>
<proteinExistence type="predicted"/>
<organism evidence="2 3">
    <name type="scientific">Diatraea saccharalis</name>
    <name type="common">sugarcane borer</name>
    <dbReference type="NCBI Taxonomy" id="40085"/>
    <lineage>
        <taxon>Eukaryota</taxon>
        <taxon>Metazoa</taxon>
        <taxon>Ecdysozoa</taxon>
        <taxon>Arthropoda</taxon>
        <taxon>Hexapoda</taxon>
        <taxon>Insecta</taxon>
        <taxon>Pterygota</taxon>
        <taxon>Neoptera</taxon>
        <taxon>Endopterygota</taxon>
        <taxon>Lepidoptera</taxon>
        <taxon>Glossata</taxon>
        <taxon>Ditrysia</taxon>
        <taxon>Pyraloidea</taxon>
        <taxon>Crambidae</taxon>
        <taxon>Crambinae</taxon>
        <taxon>Diatraea</taxon>
    </lineage>
</organism>
<reference evidence="2" key="2">
    <citation type="submission" date="2022-10" db="EMBL/GenBank/DDBJ databases">
        <authorList>
            <consortium name="ENA_rothamsted_submissions"/>
            <consortium name="culmorum"/>
            <person name="King R."/>
        </authorList>
    </citation>
    <scope>NUCLEOTIDE SEQUENCE</scope>
</reference>
<reference evidence="2" key="1">
    <citation type="submission" date="2021-12" db="EMBL/GenBank/DDBJ databases">
        <authorList>
            <person name="King R."/>
        </authorList>
    </citation>
    <scope>NUCLEOTIDE SEQUENCE</scope>
</reference>
<name>A0A9N9RB09_9NEOP</name>
<dbReference type="EMBL" id="OU893336">
    <property type="protein sequence ID" value="CAG9792953.1"/>
    <property type="molecule type" value="Genomic_DNA"/>
</dbReference>
<dbReference type="Proteomes" id="UP001153714">
    <property type="component" value="Chromosome 5"/>
</dbReference>
<sequence length="258" mass="28825">MVNDSSKSGAGENEIYKPIWFGYDAIDSFLNQGLTPKKTINTKLNDSHVPNVHSMLEEQENHTGLSHIGSVTTPFDISPVPTARKRTSNRGRKSGKSEIISSSPYKTELEETEKITTEKLKILARNEDQGNIKNQGKGKSKVAVFAPVCVGEHVETCSTCGSRASVSLRIGHSLYAILFFGRSRKTTLTKKRKQKDNESGEDENEEWFCLVCVEPYSHSRSNECWIKCNKCQLWAHEACTPQEGISYTCHNCESDDSD</sequence>
<keyword evidence="3" id="KW-1185">Reference proteome</keyword>
<evidence type="ECO:0000313" key="3">
    <source>
        <dbReference type="Proteomes" id="UP001153714"/>
    </source>
</evidence>
<dbReference type="InterPro" id="IPR011011">
    <property type="entry name" value="Znf_FYVE_PHD"/>
</dbReference>